<feature type="transmembrane region" description="Helical" evidence="2">
    <location>
        <begin position="161"/>
        <end position="181"/>
    </location>
</feature>
<feature type="transmembrane region" description="Helical" evidence="2">
    <location>
        <begin position="124"/>
        <end position="154"/>
    </location>
</feature>
<keyword evidence="2" id="KW-1133">Transmembrane helix</keyword>
<feature type="transmembrane region" description="Helical" evidence="2">
    <location>
        <begin position="267"/>
        <end position="286"/>
    </location>
</feature>
<evidence type="ECO:0000256" key="1">
    <source>
        <dbReference type="SAM" id="MobiDB-lite"/>
    </source>
</evidence>
<evidence type="ECO:0000256" key="2">
    <source>
        <dbReference type="SAM" id="Phobius"/>
    </source>
</evidence>
<dbReference type="EMBL" id="SHNO01000001">
    <property type="protein sequence ID" value="MCX2976809.1"/>
    <property type="molecule type" value="Genomic_DNA"/>
</dbReference>
<evidence type="ECO:0000313" key="4">
    <source>
        <dbReference type="Proteomes" id="UP001143304"/>
    </source>
</evidence>
<organism evidence="3 4">
    <name type="scientific">Candidatus Marimicrobium litorale</name>
    <dbReference type="NCBI Taxonomy" id="2518991"/>
    <lineage>
        <taxon>Bacteria</taxon>
        <taxon>Pseudomonadati</taxon>
        <taxon>Pseudomonadota</taxon>
        <taxon>Gammaproteobacteria</taxon>
        <taxon>Cellvibrionales</taxon>
        <taxon>Halieaceae</taxon>
        <taxon>Marimicrobium</taxon>
    </lineage>
</organism>
<evidence type="ECO:0000313" key="3">
    <source>
        <dbReference type="EMBL" id="MCX2976809.1"/>
    </source>
</evidence>
<reference evidence="3" key="1">
    <citation type="submission" date="2019-02" db="EMBL/GenBank/DDBJ databases">
        <authorList>
            <person name="Li S.-H."/>
        </authorList>
    </citation>
    <scope>NUCLEOTIDE SEQUENCE</scope>
    <source>
        <strain evidence="3">IMCC11814</strain>
    </source>
</reference>
<comment type="caution">
    <text evidence="3">The sequence shown here is derived from an EMBL/GenBank/DDBJ whole genome shotgun (WGS) entry which is preliminary data.</text>
</comment>
<feature type="transmembrane region" description="Helical" evidence="2">
    <location>
        <begin position="292"/>
        <end position="316"/>
    </location>
</feature>
<name>A0ABT3T3H2_9GAMM</name>
<dbReference type="RefSeq" id="WP_279248550.1">
    <property type="nucleotide sequence ID" value="NZ_SHNO01000001.1"/>
</dbReference>
<proteinExistence type="predicted"/>
<keyword evidence="2" id="KW-0812">Transmembrane</keyword>
<evidence type="ECO:0008006" key="5">
    <source>
        <dbReference type="Google" id="ProtNLM"/>
    </source>
</evidence>
<keyword evidence="4" id="KW-1185">Reference proteome</keyword>
<protein>
    <recommendedName>
        <fullName evidence="5">Glycosyltransferase RgtA/B/C/D-like domain-containing protein</fullName>
    </recommendedName>
</protein>
<feature type="transmembrane region" description="Helical" evidence="2">
    <location>
        <begin position="211"/>
        <end position="230"/>
    </location>
</feature>
<feature type="region of interest" description="Disordered" evidence="1">
    <location>
        <begin position="475"/>
        <end position="499"/>
    </location>
</feature>
<keyword evidence="2" id="KW-0472">Membrane</keyword>
<gene>
    <name evidence="3" type="ORF">EYC82_05520</name>
</gene>
<accession>A0ABT3T3H2</accession>
<sequence length="499" mass="56220">MLEITSTIADGGNPFALESQPAHISLYPVLYNIVVAPISTTLGNTLWLHRLVSGIFIIATCALCYFFCRKASATRTDSLAAAIILYAGLLYYSTPIASPNSMGVFLFLSATCIPWFFRFSSRSLAVSLALGILAFYTKQYFLMSLGYVALFLFLADSKKRGIYFGFLALLILLVSLTIVHYTSPYYLDNTLFAVASSSKYVLSNNAAIRQFSAYFTIYYPIFAILVLAAYPKYRTASAIRTHRDSNLPSDKLINWLDWNKPLFSRKVGFIWLCCLCSISINALVLARNPGNYLTYLFQLISPFLLVGTFGFASGIIKRRWMISVLASLAMYNSYSALPNNFSVNEKNWDKVRSEIAAANDIYASTLVLRETLDQGGPIYHNGHTPYFLWAKHKPAFFVKSVHEETVPQIWQRHRERLNTKLENQSIDLVLIDNWMQLPPSDVATGIDLQETLEIYYEQTDTLGLQLMDRRGGGGFSLKIYKPRNKTPDSSGMPDPKKPR</sequence>
<feature type="transmembrane region" description="Helical" evidence="2">
    <location>
        <begin position="47"/>
        <end position="67"/>
    </location>
</feature>
<dbReference type="Proteomes" id="UP001143304">
    <property type="component" value="Unassembled WGS sequence"/>
</dbReference>